<dbReference type="InterPro" id="IPR031692">
    <property type="entry name" value="EHD_N"/>
</dbReference>
<evidence type="ECO:0000259" key="12">
    <source>
        <dbReference type="PROSITE" id="PS50031"/>
    </source>
</evidence>
<dbReference type="EMBL" id="BRYB01002178">
    <property type="protein sequence ID" value="GMI40754.1"/>
    <property type="molecule type" value="Genomic_DNA"/>
</dbReference>
<feature type="compositionally biased region" description="Low complexity" evidence="11">
    <location>
        <begin position="446"/>
        <end position="463"/>
    </location>
</feature>
<dbReference type="InterPro" id="IPR018247">
    <property type="entry name" value="EF_Hand_1_Ca_BS"/>
</dbReference>
<dbReference type="Proteomes" id="UP001165060">
    <property type="component" value="Unassembled WGS sequence"/>
</dbReference>
<sequence>MPAMEDGDAATKQVINSLKELYSTSLLPVEKLFSYHHFYSHMMTDAEFDAKPQVLMIGQYSTGKTSFIRYLIGRDFPGQRIGPEPTTDRFVCVMNGPDERVVPGNALSVSPDLPYHGLQQFGVSFLNKLEGAQINCPVLRNISIVDTPGILSGEKQRVQRGYDFVQVCGWFAERCDLILLLFDAHKLDISDEFKTVIESLKGHDDKIRCVLNKADQVDRQKLMRVYGALMWAMGKVTKTPEVLRVYTGSFWDQPLHSEGVANAKLFEQEEKDLMVDLKNLPRNSAIRKINELVKRTRKAKVHAYIIAHLRSEMPSITGKAKKQEELIQNLPNVFRAVMKKHNLAAGDFPDLEKFRSKLKEMTFSKFPKLNNKMMDGLDRMLSVQIPQLMDSLPTELRDQPTGFGGAHQIGGVTKQMNAMNTNMPSVPTPKTHRASEVNLKPPPAPVSEQAAAPAPEPEGANPFAEEEEEEEDDSNPFGRPTEEDDEPWELQDEKDLKWDDLFEQAGAVGGKLAAGPARKALMATGVATSKLRHIWDLSDMDKDGSLDAEEFTVAMHLCELVNSGEEAPEVLEDSKVPKSKRKK</sequence>
<evidence type="ECO:0000256" key="2">
    <source>
        <dbReference type="ARBA" id="ARBA00004413"/>
    </source>
</evidence>
<dbReference type="SUPFAM" id="SSF47473">
    <property type="entry name" value="EF-hand"/>
    <property type="match status" value="1"/>
</dbReference>
<dbReference type="PRINTS" id="PR00195">
    <property type="entry name" value="DYNAMIN"/>
</dbReference>
<dbReference type="SUPFAM" id="SSF52540">
    <property type="entry name" value="P-loop containing nucleoside triphosphate hydrolases"/>
    <property type="match status" value="1"/>
</dbReference>
<evidence type="ECO:0000256" key="11">
    <source>
        <dbReference type="SAM" id="MobiDB-lite"/>
    </source>
</evidence>
<dbReference type="InterPro" id="IPR045063">
    <property type="entry name" value="Dynamin_N"/>
</dbReference>
<evidence type="ECO:0000256" key="9">
    <source>
        <dbReference type="ARBA" id="ARBA00022840"/>
    </source>
</evidence>
<dbReference type="Gene3D" id="1.10.238.10">
    <property type="entry name" value="EF-hand"/>
    <property type="match status" value="1"/>
</dbReference>
<dbReference type="Pfam" id="PF00350">
    <property type="entry name" value="Dynamin_N"/>
    <property type="match status" value="1"/>
</dbReference>
<feature type="domain" description="Dynamin-type G" evidence="14">
    <location>
        <begin position="48"/>
        <end position="281"/>
    </location>
</feature>
<keyword evidence="4" id="KW-0597">Phosphoprotein</keyword>
<evidence type="ECO:0000256" key="3">
    <source>
        <dbReference type="ARBA" id="ARBA00022475"/>
    </source>
</evidence>
<keyword evidence="8" id="KW-0106">Calcium</keyword>
<dbReference type="InterPro" id="IPR022812">
    <property type="entry name" value="Dynamin"/>
</dbReference>
<evidence type="ECO:0000259" key="13">
    <source>
        <dbReference type="PROSITE" id="PS50222"/>
    </source>
</evidence>
<reference evidence="15 16" key="1">
    <citation type="journal article" date="2023" name="Commun. Biol.">
        <title>Genome analysis of Parmales, the sister group of diatoms, reveals the evolutionary specialization of diatoms from phago-mixotrophs to photoautotrophs.</title>
        <authorList>
            <person name="Ban H."/>
            <person name="Sato S."/>
            <person name="Yoshikawa S."/>
            <person name="Yamada K."/>
            <person name="Nakamura Y."/>
            <person name="Ichinomiya M."/>
            <person name="Sato N."/>
            <person name="Blanc-Mathieu R."/>
            <person name="Endo H."/>
            <person name="Kuwata A."/>
            <person name="Ogata H."/>
        </authorList>
    </citation>
    <scope>NUCLEOTIDE SEQUENCE [LARGE SCALE GENOMIC DNA]</scope>
</reference>
<evidence type="ECO:0000256" key="10">
    <source>
        <dbReference type="ARBA" id="ARBA00023136"/>
    </source>
</evidence>
<dbReference type="PANTHER" id="PTHR11216">
    <property type="entry name" value="EH DOMAIN"/>
    <property type="match status" value="1"/>
</dbReference>
<keyword evidence="10" id="KW-0472">Membrane</keyword>
<keyword evidence="6" id="KW-0547">Nucleotide-binding</keyword>
<evidence type="ECO:0000313" key="15">
    <source>
        <dbReference type="EMBL" id="GMI40754.1"/>
    </source>
</evidence>
<evidence type="ECO:0000256" key="6">
    <source>
        <dbReference type="ARBA" id="ARBA00022741"/>
    </source>
</evidence>
<dbReference type="Gene3D" id="1.10.268.20">
    <property type="match status" value="1"/>
</dbReference>
<keyword evidence="3" id="KW-1003">Cell membrane</keyword>
<dbReference type="Pfam" id="PF18150">
    <property type="entry name" value="DUF5600"/>
    <property type="match status" value="1"/>
</dbReference>
<dbReference type="PROSITE" id="PS50031">
    <property type="entry name" value="EH"/>
    <property type="match status" value="1"/>
</dbReference>
<dbReference type="PROSITE" id="PS00018">
    <property type="entry name" value="EF_HAND_1"/>
    <property type="match status" value="1"/>
</dbReference>
<dbReference type="Pfam" id="PF12763">
    <property type="entry name" value="EH"/>
    <property type="match status" value="1"/>
</dbReference>
<comment type="caution">
    <text evidence="15">The sequence shown here is derived from an EMBL/GenBank/DDBJ whole genome shotgun (WGS) entry which is preliminary data.</text>
</comment>
<evidence type="ECO:0000256" key="1">
    <source>
        <dbReference type="ARBA" id="ARBA00004125"/>
    </source>
</evidence>
<dbReference type="Gene3D" id="3.40.50.300">
    <property type="entry name" value="P-loop containing nucleotide triphosphate hydrolases"/>
    <property type="match status" value="1"/>
</dbReference>
<feature type="domain" description="EF-hand" evidence="13">
    <location>
        <begin position="526"/>
        <end position="561"/>
    </location>
</feature>
<evidence type="ECO:0000256" key="8">
    <source>
        <dbReference type="ARBA" id="ARBA00022837"/>
    </source>
</evidence>
<keyword evidence="16" id="KW-1185">Reference proteome</keyword>
<keyword evidence="7" id="KW-0967">Endosome</keyword>
<dbReference type="CDD" id="cd00052">
    <property type="entry name" value="EH"/>
    <property type="match status" value="1"/>
</dbReference>
<evidence type="ECO:0000313" key="16">
    <source>
        <dbReference type="Proteomes" id="UP001165060"/>
    </source>
</evidence>
<organism evidence="15 16">
    <name type="scientific">Tetraparma gracilis</name>
    <dbReference type="NCBI Taxonomy" id="2962635"/>
    <lineage>
        <taxon>Eukaryota</taxon>
        <taxon>Sar</taxon>
        <taxon>Stramenopiles</taxon>
        <taxon>Ochrophyta</taxon>
        <taxon>Bolidophyceae</taxon>
        <taxon>Parmales</taxon>
        <taxon>Triparmaceae</taxon>
        <taxon>Tetraparma</taxon>
    </lineage>
</organism>
<dbReference type="InterPro" id="IPR030381">
    <property type="entry name" value="G_DYNAMIN_dom"/>
</dbReference>
<feature type="domain" description="EH" evidence="12">
    <location>
        <begin position="494"/>
        <end position="582"/>
    </location>
</feature>
<dbReference type="PROSITE" id="PS51718">
    <property type="entry name" value="G_DYNAMIN_2"/>
    <property type="match status" value="1"/>
</dbReference>
<evidence type="ECO:0008006" key="17">
    <source>
        <dbReference type="Google" id="ProtNLM"/>
    </source>
</evidence>
<keyword evidence="5" id="KW-0479">Metal-binding</keyword>
<evidence type="ECO:0000256" key="7">
    <source>
        <dbReference type="ARBA" id="ARBA00022753"/>
    </source>
</evidence>
<proteinExistence type="predicted"/>
<dbReference type="InterPro" id="IPR027417">
    <property type="entry name" value="P-loop_NTPase"/>
</dbReference>
<dbReference type="PANTHER" id="PTHR11216:SF31">
    <property type="entry name" value="AT21416P"/>
    <property type="match status" value="1"/>
</dbReference>
<feature type="region of interest" description="Disordered" evidence="11">
    <location>
        <begin position="564"/>
        <end position="583"/>
    </location>
</feature>
<name>A0ABQ6N653_9STRA</name>
<feature type="compositionally biased region" description="Acidic residues" evidence="11">
    <location>
        <begin position="464"/>
        <end position="474"/>
    </location>
</feature>
<dbReference type="InterPro" id="IPR040990">
    <property type="entry name" value="DUF5600"/>
</dbReference>
<keyword evidence="9" id="KW-0067">ATP-binding</keyword>
<protein>
    <recommendedName>
        <fullName evidence="17">Calmodulin</fullName>
    </recommendedName>
</protein>
<dbReference type="InterPro" id="IPR000261">
    <property type="entry name" value="EH_dom"/>
</dbReference>
<dbReference type="CDD" id="cd09913">
    <property type="entry name" value="EHD"/>
    <property type="match status" value="1"/>
</dbReference>
<dbReference type="Pfam" id="PF16880">
    <property type="entry name" value="EHD_N"/>
    <property type="match status" value="1"/>
</dbReference>
<evidence type="ECO:0000256" key="5">
    <source>
        <dbReference type="ARBA" id="ARBA00022723"/>
    </source>
</evidence>
<dbReference type="InterPro" id="IPR002048">
    <property type="entry name" value="EF_hand_dom"/>
</dbReference>
<gene>
    <name evidence="15" type="ORF">TeGR_g8831</name>
</gene>
<feature type="region of interest" description="Disordered" evidence="11">
    <location>
        <begin position="418"/>
        <end position="488"/>
    </location>
</feature>
<comment type="subcellular location">
    <subcellularLocation>
        <location evidence="2">Cell membrane</location>
        <topology evidence="2">Peripheral membrane protein</topology>
        <orientation evidence="2">Cytoplasmic side</orientation>
    </subcellularLocation>
    <subcellularLocation>
        <location evidence="1">Endosome membrane</location>
        <topology evidence="1">Peripheral membrane protein</topology>
        <orientation evidence="1">Cytoplasmic side</orientation>
    </subcellularLocation>
</comment>
<accession>A0ABQ6N653</accession>
<dbReference type="SMART" id="SM00027">
    <property type="entry name" value="EH"/>
    <property type="match status" value="1"/>
</dbReference>
<dbReference type="PROSITE" id="PS50222">
    <property type="entry name" value="EF_HAND_2"/>
    <property type="match status" value="1"/>
</dbReference>
<evidence type="ECO:0000259" key="14">
    <source>
        <dbReference type="PROSITE" id="PS51718"/>
    </source>
</evidence>
<evidence type="ECO:0000256" key="4">
    <source>
        <dbReference type="ARBA" id="ARBA00022553"/>
    </source>
</evidence>
<dbReference type="InterPro" id="IPR011992">
    <property type="entry name" value="EF-hand-dom_pair"/>
</dbReference>